<dbReference type="Pfam" id="PF09992">
    <property type="entry name" value="NAGPA"/>
    <property type="match status" value="1"/>
</dbReference>
<protein>
    <submittedName>
        <fullName evidence="2">Phosphodiester glycosidase family protein</fullName>
    </submittedName>
</protein>
<evidence type="ECO:0000259" key="1">
    <source>
        <dbReference type="Pfam" id="PF09992"/>
    </source>
</evidence>
<dbReference type="InterPro" id="IPR018711">
    <property type="entry name" value="NAGPA"/>
</dbReference>
<dbReference type="GO" id="GO:0016798">
    <property type="term" value="F:hydrolase activity, acting on glycosyl bonds"/>
    <property type="evidence" value="ECO:0007669"/>
    <property type="project" value="UniProtKB-KW"/>
</dbReference>
<sequence>MVATITVAQVFLVNNKLLTPINGYFSEEQLREMGFNIVKNEKVYLIYNRKLIIGSDGDFLVDFEQYVSKVYMISAGKLLVKQEFIADFLKLSKTGDIFFDKPISISSASYSEDKIVISTSSEISKELLNVSYSSGVLSVRITPADIPKSISNGISATRTNGSVVITLTKQIESYNLEISGQNIIITLAPLVKKVDYVKKTESFAGRTFTVNYLIVDPKYVNIVPLLPKKGIGATAPLNSILSENGAQHGVNANYFDPATGLPIDIVIANGRVLSHRYGLRPMFIQTVDNKVFIGKNYVDITVRIGEILLLVKGVNTKALGEVNLYTQEFGLSIPKDISKTYFVVKNNKVVSEGYVQYVPSDSMVIMISNEIRKKFFKDVVGLSVSMELYTDNGFKIRNAIGAGPLLIQDGKIIPDANEEKLRYGGGIPTTRTDRTIIAIKDGKVHLITIEGLSGAGMNFDEAAQFLLSKGYVSAMMLDGGGSTSMVYSNKYVTNGSPRNIPVALGLK</sequence>
<dbReference type="PANTHER" id="PTHR40446">
    <property type="entry name" value="N-ACETYLGLUCOSAMINE-1-PHOSPHODIESTER ALPHA-N-ACETYLGLUCOSAMINIDASE"/>
    <property type="match status" value="1"/>
</dbReference>
<accession>A0A7C5U232</accession>
<feature type="domain" description="Phosphodiester glycosidase" evidence="1">
    <location>
        <begin position="349"/>
        <end position="506"/>
    </location>
</feature>
<proteinExistence type="predicted"/>
<comment type="caution">
    <text evidence="2">The sequence shown here is derived from an EMBL/GenBank/DDBJ whole genome shotgun (WGS) entry which is preliminary data.</text>
</comment>
<evidence type="ECO:0000313" key="2">
    <source>
        <dbReference type="EMBL" id="HHR33379.1"/>
    </source>
</evidence>
<dbReference type="EMBL" id="DRXW01000025">
    <property type="protein sequence ID" value="HHR33379.1"/>
    <property type="molecule type" value="Genomic_DNA"/>
</dbReference>
<organism evidence="2">
    <name type="scientific">Fervidobacterium nodosum</name>
    <dbReference type="NCBI Taxonomy" id="2424"/>
    <lineage>
        <taxon>Bacteria</taxon>
        <taxon>Thermotogati</taxon>
        <taxon>Thermotogota</taxon>
        <taxon>Thermotogae</taxon>
        <taxon>Thermotogales</taxon>
        <taxon>Fervidobacteriaceae</taxon>
        <taxon>Fervidobacterium</taxon>
    </lineage>
</organism>
<keyword evidence="2" id="KW-0326">Glycosidase</keyword>
<dbReference type="AlphaFoldDB" id="A0A7C5U232"/>
<reference evidence="2" key="1">
    <citation type="journal article" date="2020" name="mSystems">
        <title>Genome- and Community-Level Interaction Insights into Carbon Utilization and Element Cycling Functions of Hydrothermarchaeota in Hydrothermal Sediment.</title>
        <authorList>
            <person name="Zhou Z."/>
            <person name="Liu Y."/>
            <person name="Xu W."/>
            <person name="Pan J."/>
            <person name="Luo Z.H."/>
            <person name="Li M."/>
        </authorList>
    </citation>
    <scope>NUCLEOTIDE SEQUENCE [LARGE SCALE GENOMIC DNA]</scope>
    <source>
        <strain evidence="2">SpSt-1088</strain>
    </source>
</reference>
<dbReference type="PANTHER" id="PTHR40446:SF2">
    <property type="entry name" value="N-ACETYLGLUCOSAMINE-1-PHOSPHODIESTER ALPHA-N-ACETYLGLUCOSAMINIDASE"/>
    <property type="match status" value="1"/>
</dbReference>
<name>A0A7C5U232_9BACT</name>
<gene>
    <name evidence="2" type="ORF">ENM46_00345</name>
</gene>
<keyword evidence="2" id="KW-0378">Hydrolase</keyword>